<proteinExistence type="predicted"/>
<feature type="compositionally biased region" description="Basic and acidic residues" evidence="1">
    <location>
        <begin position="92"/>
        <end position="102"/>
    </location>
</feature>
<dbReference type="AlphaFoldDB" id="A0A085WH03"/>
<evidence type="ECO:0000313" key="3">
    <source>
        <dbReference type="Proteomes" id="UP000028725"/>
    </source>
</evidence>
<evidence type="ECO:0000313" key="2">
    <source>
        <dbReference type="EMBL" id="KFE66966.1"/>
    </source>
</evidence>
<dbReference type="Proteomes" id="UP000028725">
    <property type="component" value="Unassembled WGS sequence"/>
</dbReference>
<sequence>MVTPHDLRQLPHGARGIHEEVDVGRRTSCLRGRVTCSATQHQTETETRGEGTPDGHEGFSLGRYSGVSEEPSAPRVATPLQRRGPSPTSHQPPEKTQPRHSQEQASLKGAPRNGCTSQSLLLPAAFSSSAGSRS</sequence>
<comment type="caution">
    <text evidence="2">The sequence shown here is derived from an EMBL/GenBank/DDBJ whole genome shotgun (WGS) entry which is preliminary data.</text>
</comment>
<feature type="region of interest" description="Disordered" evidence="1">
    <location>
        <begin position="31"/>
        <end position="134"/>
    </location>
</feature>
<feature type="compositionally biased region" description="Basic and acidic residues" evidence="1">
    <location>
        <begin position="43"/>
        <end position="57"/>
    </location>
</feature>
<dbReference type="STRING" id="394096.DB31_8319"/>
<reference evidence="2 3" key="1">
    <citation type="submission" date="2014-04" db="EMBL/GenBank/DDBJ databases">
        <title>Genome assembly of Hyalangium minutum DSM 14724.</title>
        <authorList>
            <person name="Sharma G."/>
            <person name="Subramanian S."/>
        </authorList>
    </citation>
    <scope>NUCLEOTIDE SEQUENCE [LARGE SCALE GENOMIC DNA]</scope>
    <source>
        <strain evidence="2 3">DSM 14724</strain>
    </source>
</reference>
<accession>A0A085WH03</accession>
<feature type="compositionally biased region" description="Low complexity" evidence="1">
    <location>
        <begin position="117"/>
        <end position="134"/>
    </location>
</feature>
<name>A0A085WH03_9BACT</name>
<evidence type="ECO:0000256" key="1">
    <source>
        <dbReference type="SAM" id="MobiDB-lite"/>
    </source>
</evidence>
<organism evidence="2 3">
    <name type="scientific">Hyalangium minutum</name>
    <dbReference type="NCBI Taxonomy" id="394096"/>
    <lineage>
        <taxon>Bacteria</taxon>
        <taxon>Pseudomonadati</taxon>
        <taxon>Myxococcota</taxon>
        <taxon>Myxococcia</taxon>
        <taxon>Myxococcales</taxon>
        <taxon>Cystobacterineae</taxon>
        <taxon>Archangiaceae</taxon>
        <taxon>Hyalangium</taxon>
    </lineage>
</organism>
<keyword evidence="3" id="KW-1185">Reference proteome</keyword>
<gene>
    <name evidence="2" type="ORF">DB31_8319</name>
</gene>
<protein>
    <submittedName>
        <fullName evidence="2">Uncharacterized protein</fullName>
    </submittedName>
</protein>
<dbReference type="EMBL" id="JMCB01000008">
    <property type="protein sequence ID" value="KFE66966.1"/>
    <property type="molecule type" value="Genomic_DNA"/>
</dbReference>